<evidence type="ECO:0000259" key="11">
    <source>
        <dbReference type="PROSITE" id="PS50929"/>
    </source>
</evidence>
<dbReference type="GO" id="GO:0016887">
    <property type="term" value="F:ATP hydrolysis activity"/>
    <property type="evidence" value="ECO:0007669"/>
    <property type="project" value="InterPro"/>
</dbReference>
<keyword evidence="2" id="KW-0813">Transport</keyword>
<name>A0A518VB70_BRELA</name>
<evidence type="ECO:0000256" key="1">
    <source>
        <dbReference type="ARBA" id="ARBA00004651"/>
    </source>
</evidence>
<dbReference type="InterPro" id="IPR036640">
    <property type="entry name" value="ABC1_TM_sf"/>
</dbReference>
<evidence type="ECO:0000256" key="4">
    <source>
        <dbReference type="ARBA" id="ARBA00022692"/>
    </source>
</evidence>
<dbReference type="EMBL" id="CP033464">
    <property type="protein sequence ID" value="QDX94237.1"/>
    <property type="molecule type" value="Genomic_DNA"/>
</dbReference>
<dbReference type="InterPro" id="IPR017871">
    <property type="entry name" value="ABC_transporter-like_CS"/>
</dbReference>
<sequence length="598" mass="68260">MLKRISSHMQESIWGKIVSIIFTYWYYLVLIVLFSIAAVFVEVVIGYNIQQMVSYTMNDTQDRMGTLLYVFVICVIIGMISHFLVKWMSTKFSSSIIRDLRNRYAERLEHTSFSSIEKYNTGDLLSRFSNDLTLVQRFLSEHFPKLIIEPLMFIAAFMYLFMINWKLILFSLSLVPFALLFAALLSKPLNTYSYELQQQVGRTASIMKDTISGIPIIKVFHLYGHFFHKFQITIEQMLQKSLQIERRHAWLNPLHIIFMSSPLVFCILYGAYLIAHQELKAEELIAFVYFLGHILQPVSVIPELIINFQQALGAYKRSGEILSLPEEKIHSLRSFPKADTTSNLCLQFERISFTYDGQKHPVLHDVNFQLKTGRHIALVGPSGGGKSTIVKLLCGLYVPNAGHLRVNDDDDGPENWDVSLMRSLIAYVPQDVFLFSKSIAENIAFGKEGASIGEIVEAAKLANAHEFISELSQGYQTVVGEGGFQLSGGQKQRIAVARAFIKNAPFIVMDEPTSALDAQSELLFQEGLKKLLDKKTVVMVAHRFSSIRYCDEIWVLDRGKIVERGTHQALIEENGLYRELYDPQFKQRYIVQPSLLVE</sequence>
<keyword evidence="4 9" id="KW-0812">Transmembrane</keyword>
<dbReference type="Pfam" id="PF00664">
    <property type="entry name" value="ABC_membrane"/>
    <property type="match status" value="1"/>
</dbReference>
<evidence type="ECO:0000259" key="10">
    <source>
        <dbReference type="PROSITE" id="PS50893"/>
    </source>
</evidence>
<feature type="domain" description="ABC transporter" evidence="10">
    <location>
        <begin position="346"/>
        <end position="583"/>
    </location>
</feature>
<evidence type="ECO:0000256" key="8">
    <source>
        <dbReference type="ARBA" id="ARBA00023136"/>
    </source>
</evidence>
<dbReference type="AlphaFoldDB" id="A0A518VB70"/>
<dbReference type="SUPFAM" id="SSF52540">
    <property type="entry name" value="P-loop containing nucleoside triphosphate hydrolases"/>
    <property type="match status" value="1"/>
</dbReference>
<dbReference type="InterPro" id="IPR003439">
    <property type="entry name" value="ABC_transporter-like_ATP-bd"/>
</dbReference>
<evidence type="ECO:0000256" key="6">
    <source>
        <dbReference type="ARBA" id="ARBA00022840"/>
    </source>
</evidence>
<dbReference type="OrthoDB" id="9770415at2"/>
<dbReference type="GO" id="GO:0005524">
    <property type="term" value="F:ATP binding"/>
    <property type="evidence" value="ECO:0007669"/>
    <property type="project" value="UniProtKB-KW"/>
</dbReference>
<comment type="subcellular location">
    <subcellularLocation>
        <location evidence="1">Cell membrane</location>
        <topology evidence="1">Multi-pass membrane protein</topology>
    </subcellularLocation>
</comment>
<evidence type="ECO:0000256" key="2">
    <source>
        <dbReference type="ARBA" id="ARBA00022448"/>
    </source>
</evidence>
<feature type="transmembrane region" description="Helical" evidence="9">
    <location>
        <begin position="284"/>
        <end position="308"/>
    </location>
</feature>
<evidence type="ECO:0000313" key="13">
    <source>
        <dbReference type="Proteomes" id="UP000319432"/>
    </source>
</evidence>
<dbReference type="InterPro" id="IPR027417">
    <property type="entry name" value="P-loop_NTPase"/>
</dbReference>
<evidence type="ECO:0000256" key="5">
    <source>
        <dbReference type="ARBA" id="ARBA00022741"/>
    </source>
</evidence>
<evidence type="ECO:0000256" key="9">
    <source>
        <dbReference type="SAM" id="Phobius"/>
    </source>
</evidence>
<dbReference type="InterPro" id="IPR011527">
    <property type="entry name" value="ABC1_TM_dom"/>
</dbReference>
<feature type="transmembrane region" description="Helical" evidence="9">
    <location>
        <begin position="21"/>
        <end position="47"/>
    </location>
</feature>
<keyword evidence="8 9" id="KW-0472">Membrane</keyword>
<keyword evidence="7 9" id="KW-1133">Transmembrane helix</keyword>
<dbReference type="PANTHER" id="PTHR43394">
    <property type="entry name" value="ATP-DEPENDENT PERMEASE MDL1, MITOCHONDRIAL"/>
    <property type="match status" value="1"/>
</dbReference>
<dbReference type="Pfam" id="PF00005">
    <property type="entry name" value="ABC_tran"/>
    <property type="match status" value="1"/>
</dbReference>
<evidence type="ECO:0000313" key="12">
    <source>
        <dbReference type="EMBL" id="QDX94237.1"/>
    </source>
</evidence>
<dbReference type="InterPro" id="IPR003593">
    <property type="entry name" value="AAA+_ATPase"/>
</dbReference>
<dbReference type="GO" id="GO:0015421">
    <property type="term" value="F:ABC-type oligopeptide transporter activity"/>
    <property type="evidence" value="ECO:0007669"/>
    <property type="project" value="TreeGrafter"/>
</dbReference>
<keyword evidence="3" id="KW-1003">Cell membrane</keyword>
<keyword evidence="5" id="KW-0547">Nucleotide-binding</keyword>
<dbReference type="SMART" id="SM00382">
    <property type="entry name" value="AAA"/>
    <property type="match status" value="1"/>
</dbReference>
<dbReference type="InterPro" id="IPR039421">
    <property type="entry name" value="Type_1_exporter"/>
</dbReference>
<dbReference type="PROSITE" id="PS00211">
    <property type="entry name" value="ABC_TRANSPORTER_1"/>
    <property type="match status" value="1"/>
</dbReference>
<accession>A0A518VB70</accession>
<evidence type="ECO:0000256" key="3">
    <source>
        <dbReference type="ARBA" id="ARBA00022475"/>
    </source>
</evidence>
<feature type="domain" description="ABC transmembrane type-1" evidence="11">
    <location>
        <begin position="29"/>
        <end position="310"/>
    </location>
</feature>
<evidence type="ECO:0000256" key="7">
    <source>
        <dbReference type="ARBA" id="ARBA00022989"/>
    </source>
</evidence>
<protein>
    <submittedName>
        <fullName evidence="12">ABC transporter ATP-binding protein</fullName>
    </submittedName>
</protein>
<proteinExistence type="predicted"/>
<keyword evidence="6 12" id="KW-0067">ATP-binding</keyword>
<feature type="transmembrane region" description="Helical" evidence="9">
    <location>
        <begin position="168"/>
        <end position="185"/>
    </location>
</feature>
<feature type="transmembrane region" description="Helical" evidence="9">
    <location>
        <begin position="249"/>
        <end position="272"/>
    </location>
</feature>
<dbReference type="PANTHER" id="PTHR43394:SF1">
    <property type="entry name" value="ATP-BINDING CASSETTE SUB-FAMILY B MEMBER 10, MITOCHONDRIAL"/>
    <property type="match status" value="1"/>
</dbReference>
<dbReference type="Gene3D" id="1.20.1560.10">
    <property type="entry name" value="ABC transporter type 1, transmembrane domain"/>
    <property type="match status" value="1"/>
</dbReference>
<dbReference type="SUPFAM" id="SSF90123">
    <property type="entry name" value="ABC transporter transmembrane region"/>
    <property type="match status" value="1"/>
</dbReference>
<feature type="transmembrane region" description="Helical" evidence="9">
    <location>
        <begin position="146"/>
        <end position="162"/>
    </location>
</feature>
<keyword evidence="13" id="KW-1185">Reference proteome</keyword>
<dbReference type="Gene3D" id="3.40.50.300">
    <property type="entry name" value="P-loop containing nucleotide triphosphate hydrolases"/>
    <property type="match status" value="1"/>
</dbReference>
<reference evidence="12 13" key="1">
    <citation type="submission" date="2018-11" db="EMBL/GenBank/DDBJ databases">
        <title>Phylogenetic determinants of toxin gene distribution in genomes of Brevibacillus laterosporus.</title>
        <authorList>
            <person name="Glare T.R."/>
            <person name="Durrant A."/>
            <person name="Berry C."/>
            <person name="Palma L."/>
            <person name="Ormskirk M."/>
            <person name="Cox M.O."/>
        </authorList>
    </citation>
    <scope>NUCLEOTIDE SEQUENCE [LARGE SCALE GENOMIC DNA]</scope>
    <source>
        <strain evidence="12 13">1821L</strain>
    </source>
</reference>
<gene>
    <name evidence="12" type="ORF">EEL30_19280</name>
</gene>
<dbReference type="GO" id="GO:0005886">
    <property type="term" value="C:plasma membrane"/>
    <property type="evidence" value="ECO:0007669"/>
    <property type="project" value="UniProtKB-SubCell"/>
</dbReference>
<feature type="transmembrane region" description="Helical" evidence="9">
    <location>
        <begin position="67"/>
        <end position="85"/>
    </location>
</feature>
<organism evidence="12 13">
    <name type="scientific">Brevibacillus laterosporus</name>
    <name type="common">Bacillus laterosporus</name>
    <dbReference type="NCBI Taxonomy" id="1465"/>
    <lineage>
        <taxon>Bacteria</taxon>
        <taxon>Bacillati</taxon>
        <taxon>Bacillota</taxon>
        <taxon>Bacilli</taxon>
        <taxon>Bacillales</taxon>
        <taxon>Paenibacillaceae</taxon>
        <taxon>Brevibacillus</taxon>
    </lineage>
</organism>
<dbReference type="PROSITE" id="PS50893">
    <property type="entry name" value="ABC_TRANSPORTER_2"/>
    <property type="match status" value="1"/>
</dbReference>
<dbReference type="FunFam" id="3.40.50.300:FF:000221">
    <property type="entry name" value="Multidrug ABC transporter ATP-binding protein"/>
    <property type="match status" value="1"/>
</dbReference>
<dbReference type="Proteomes" id="UP000319432">
    <property type="component" value="Chromosome"/>
</dbReference>
<dbReference type="PROSITE" id="PS50929">
    <property type="entry name" value="ABC_TM1F"/>
    <property type="match status" value="1"/>
</dbReference>